<dbReference type="InterPro" id="IPR052224">
    <property type="entry name" value="THAP_domain_protein"/>
</dbReference>
<evidence type="ECO:0000256" key="4">
    <source>
        <dbReference type="ARBA" id="ARBA00023125"/>
    </source>
</evidence>
<dbReference type="PANTHER" id="PTHR46927:SF3">
    <property type="entry name" value="THAP-TYPE DOMAIN-CONTAINING PROTEIN"/>
    <property type="match status" value="1"/>
</dbReference>
<dbReference type="GO" id="GO:0008270">
    <property type="term" value="F:zinc ion binding"/>
    <property type="evidence" value="ECO:0007669"/>
    <property type="project" value="UniProtKB-KW"/>
</dbReference>
<feature type="region of interest" description="Disordered" evidence="6">
    <location>
        <begin position="288"/>
        <end position="307"/>
    </location>
</feature>
<sequence length="418" mass="48085">MVLTCCAVNCTNKHGDAKTNSPDESLSVHRWPLNNKEKSALWLSNCKRDNWEPSKSSSLCSEHFTDADFIYCPGSYMRRLKPESVPTMFNLPEHLKYKRSTHLKSPKKRSLSPSDAEDAQQPSSSGKEERLISYTDPSPSTSQGNLVEPEIFVKEEPYVSDNEQKHYQMAFVDFSATESYSHDELSGSSYGISHIPETYYGVETKSGVEPSNTQQSEHAIEKVVSLAAGPAHGSRQGSTQGSTRQDNARCSEEKEQDKTSDPNESSSNHTKSRIRVMELTLEQLKKEHEAKMKEHEAKRREHEEKMKEHEANMIEHETRMSNHKKMTELQVYIIKKEHEMKFTEIEFRYQDLQKKSAWDGKVQKLTIMNLKQRISTWQSEHQEKGKLHTLVAQELQQKLTNSQLEHKILMKKLKELGE</sequence>
<evidence type="ECO:0000259" key="7">
    <source>
        <dbReference type="PROSITE" id="PS50950"/>
    </source>
</evidence>
<evidence type="ECO:0000313" key="8">
    <source>
        <dbReference type="EMBL" id="CAD7268027.1"/>
    </source>
</evidence>
<reference evidence="8" key="1">
    <citation type="submission" date="2020-11" db="EMBL/GenBank/DDBJ databases">
        <authorList>
            <person name="Tran Van P."/>
        </authorList>
    </citation>
    <scope>NUCLEOTIDE SEQUENCE</scope>
</reference>
<feature type="compositionally biased region" description="Basic residues" evidence="6">
    <location>
        <begin position="100"/>
        <end position="110"/>
    </location>
</feature>
<protein>
    <recommendedName>
        <fullName evidence="7">THAP-type domain-containing protein</fullName>
    </recommendedName>
</protein>
<gene>
    <name evidence="8" type="ORF">TSIB3V08_LOCUS12029</name>
</gene>
<evidence type="ECO:0000256" key="5">
    <source>
        <dbReference type="PROSITE-ProRule" id="PRU00309"/>
    </source>
</evidence>
<feature type="compositionally biased region" description="Polar residues" evidence="6">
    <location>
        <begin position="135"/>
        <end position="145"/>
    </location>
</feature>
<dbReference type="InterPro" id="IPR006612">
    <property type="entry name" value="THAP_Znf"/>
</dbReference>
<dbReference type="Pfam" id="PF05485">
    <property type="entry name" value="THAP"/>
    <property type="match status" value="1"/>
</dbReference>
<organism evidence="8">
    <name type="scientific">Timema shepardi</name>
    <name type="common">Walking stick</name>
    <dbReference type="NCBI Taxonomy" id="629360"/>
    <lineage>
        <taxon>Eukaryota</taxon>
        <taxon>Metazoa</taxon>
        <taxon>Ecdysozoa</taxon>
        <taxon>Arthropoda</taxon>
        <taxon>Hexapoda</taxon>
        <taxon>Insecta</taxon>
        <taxon>Pterygota</taxon>
        <taxon>Neoptera</taxon>
        <taxon>Polyneoptera</taxon>
        <taxon>Phasmatodea</taxon>
        <taxon>Timematodea</taxon>
        <taxon>Timematoidea</taxon>
        <taxon>Timematidae</taxon>
        <taxon>Timema</taxon>
    </lineage>
</organism>
<evidence type="ECO:0000256" key="3">
    <source>
        <dbReference type="ARBA" id="ARBA00022833"/>
    </source>
</evidence>
<evidence type="ECO:0000256" key="2">
    <source>
        <dbReference type="ARBA" id="ARBA00022771"/>
    </source>
</evidence>
<feature type="region of interest" description="Disordered" evidence="6">
    <location>
        <begin position="229"/>
        <end position="275"/>
    </location>
</feature>
<evidence type="ECO:0000256" key="1">
    <source>
        <dbReference type="ARBA" id="ARBA00022723"/>
    </source>
</evidence>
<keyword evidence="3" id="KW-0862">Zinc</keyword>
<dbReference type="SMART" id="SM00980">
    <property type="entry name" value="THAP"/>
    <property type="match status" value="1"/>
</dbReference>
<keyword evidence="1" id="KW-0479">Metal-binding</keyword>
<dbReference type="SUPFAM" id="SSF57716">
    <property type="entry name" value="Glucocorticoid receptor-like (DNA-binding domain)"/>
    <property type="match status" value="1"/>
</dbReference>
<accession>A0A7R9B9K5</accession>
<feature type="compositionally biased region" description="Basic and acidic residues" evidence="6">
    <location>
        <begin position="246"/>
        <end position="261"/>
    </location>
</feature>
<dbReference type="AlphaFoldDB" id="A0A7R9B9K5"/>
<feature type="compositionally biased region" description="Polar residues" evidence="6">
    <location>
        <begin position="235"/>
        <end position="245"/>
    </location>
</feature>
<dbReference type="EMBL" id="OC011316">
    <property type="protein sequence ID" value="CAD7268027.1"/>
    <property type="molecule type" value="Genomic_DNA"/>
</dbReference>
<dbReference type="PANTHER" id="PTHR46927">
    <property type="entry name" value="AGAP005574-PA"/>
    <property type="match status" value="1"/>
</dbReference>
<name>A0A7R9B9K5_TIMSH</name>
<dbReference type="GO" id="GO:0003677">
    <property type="term" value="F:DNA binding"/>
    <property type="evidence" value="ECO:0007669"/>
    <property type="project" value="UniProtKB-UniRule"/>
</dbReference>
<evidence type="ECO:0000256" key="6">
    <source>
        <dbReference type="SAM" id="MobiDB-lite"/>
    </source>
</evidence>
<keyword evidence="4 5" id="KW-0238">DNA-binding</keyword>
<feature type="domain" description="THAP-type" evidence="7">
    <location>
        <begin position="1"/>
        <end position="89"/>
    </location>
</feature>
<keyword evidence="2 5" id="KW-0863">Zinc-finger</keyword>
<dbReference type="SMART" id="SM00692">
    <property type="entry name" value="DM3"/>
    <property type="match status" value="1"/>
</dbReference>
<proteinExistence type="predicted"/>
<dbReference type="PROSITE" id="PS50950">
    <property type="entry name" value="ZF_THAP"/>
    <property type="match status" value="1"/>
</dbReference>
<feature type="region of interest" description="Disordered" evidence="6">
    <location>
        <begin position="100"/>
        <end position="149"/>
    </location>
</feature>